<organism evidence="5 6">
    <name type="scientific">Staphylococcus warneri</name>
    <dbReference type="NCBI Taxonomy" id="1292"/>
    <lineage>
        <taxon>Bacteria</taxon>
        <taxon>Bacillati</taxon>
        <taxon>Bacillota</taxon>
        <taxon>Bacilli</taxon>
        <taxon>Bacillales</taxon>
        <taxon>Staphylococcaceae</taxon>
        <taxon>Staphylococcus</taxon>
    </lineage>
</organism>
<evidence type="ECO:0000256" key="1">
    <source>
        <dbReference type="SAM" id="MobiDB-lite"/>
    </source>
</evidence>
<proteinExistence type="predicted"/>
<sequence length="307" mass="35047">MKKLISVFILALVLCLAGCSNSNNDKDSHKNDEKKSESKAKSKSERFKEYDDNSEAYEEAKKKYNKQKPISMLNKLDPIMTDKTFTNQKGIQGWKDYKKLMDKVKLADYKYTKESKGSSLDDVDAFFKDKKDVKRQKMDAGEDGIKQVNYWYVTGSGKKVGNTNYPEYYTEIMTKYKDGKLIYASVEPGLYHVSFSDAVENKDFTKVKNLNQLLKLNQSKPVPYSVAQMNYEALPVTNVSILVKGEKEKDEKADSNYLAYFNFSPVKYDKDKNHEVVSVNGAPFESAQADFGNYAYVAMKEALKEAL</sequence>
<accession>A0A364UP27</accession>
<reference evidence="5 6" key="1">
    <citation type="submission" date="2018-08" db="EMBL/GenBank/DDBJ databases">
        <title>A genome reference for cultivated species of the human gut microbiota.</title>
        <authorList>
            <person name="Zou Y."/>
            <person name="Xue W."/>
            <person name="Luo G."/>
        </authorList>
    </citation>
    <scope>NUCLEOTIDE SEQUENCE [LARGE SCALE GENOMIC DNA]</scope>
    <source>
        <strain evidence="5 6">OM08-17AT</strain>
    </source>
</reference>
<keyword evidence="2" id="KW-0732">Signal</keyword>
<feature type="chain" id="PRO_5044584921" description="Lipoprotein" evidence="2">
    <location>
        <begin position="26"/>
        <end position="307"/>
    </location>
</feature>
<dbReference type="Proteomes" id="UP000261016">
    <property type="component" value="Unassembled WGS sequence"/>
</dbReference>
<dbReference type="Proteomes" id="UP000814367">
    <property type="component" value="Unassembled WGS sequence"/>
</dbReference>
<evidence type="ECO:0000313" key="7">
    <source>
        <dbReference type="Proteomes" id="UP000481807"/>
    </source>
</evidence>
<dbReference type="EMBL" id="JAANHJ010000001">
    <property type="protein sequence ID" value="MCG6224560.1"/>
    <property type="molecule type" value="Genomic_DNA"/>
</dbReference>
<evidence type="ECO:0000313" key="3">
    <source>
        <dbReference type="EMBL" id="MCG6224560.1"/>
    </source>
</evidence>
<feature type="region of interest" description="Disordered" evidence="1">
    <location>
        <begin position="22"/>
        <end position="48"/>
    </location>
</feature>
<reference evidence="4 7" key="2">
    <citation type="submission" date="2018-08" db="EMBL/GenBank/DDBJ databases">
        <title>Murine metabolic-syndrome-specific gut microbial biobank.</title>
        <authorList>
            <person name="Liu C."/>
        </authorList>
    </citation>
    <scope>NUCLEOTIDE SEQUENCE [LARGE SCALE GENOMIC DNA]</scope>
    <source>
        <strain evidence="4 7">1XD21-27</strain>
    </source>
</reference>
<protein>
    <recommendedName>
        <fullName evidence="9">Lipoprotein</fullName>
    </recommendedName>
</protein>
<name>A0A364UP27_STAWA</name>
<evidence type="ECO:0000313" key="8">
    <source>
        <dbReference type="Proteomes" id="UP000814367"/>
    </source>
</evidence>
<dbReference type="AlphaFoldDB" id="A0A364UP27"/>
<gene>
    <name evidence="4" type="ORF">D3Z30_10370</name>
    <name evidence="5" type="ORF">DXC19_09300</name>
    <name evidence="3" type="ORF">G8J23_00835</name>
</gene>
<feature type="signal peptide" evidence="2">
    <location>
        <begin position="1"/>
        <end position="25"/>
    </location>
</feature>
<dbReference type="EMBL" id="QXWP01000005">
    <property type="protein sequence ID" value="NBH31388.1"/>
    <property type="molecule type" value="Genomic_DNA"/>
</dbReference>
<evidence type="ECO:0000313" key="5">
    <source>
        <dbReference type="EMBL" id="RGM29412.1"/>
    </source>
</evidence>
<feature type="compositionally biased region" description="Basic and acidic residues" evidence="1">
    <location>
        <begin position="24"/>
        <end position="48"/>
    </location>
</feature>
<evidence type="ECO:0008006" key="9">
    <source>
        <dbReference type="Google" id="ProtNLM"/>
    </source>
</evidence>
<dbReference type="Proteomes" id="UP000481807">
    <property type="component" value="Unassembled WGS sequence"/>
</dbReference>
<keyword evidence="8" id="KW-1185">Reference proteome</keyword>
<dbReference type="GeneID" id="58058941"/>
<evidence type="ECO:0000313" key="4">
    <source>
        <dbReference type="EMBL" id="NBH31388.1"/>
    </source>
</evidence>
<dbReference type="RefSeq" id="WP_002466696.1">
    <property type="nucleotide sequence ID" value="NZ_CABMFV010000005.1"/>
</dbReference>
<comment type="caution">
    <text evidence="5">The sequence shown here is derived from an EMBL/GenBank/DDBJ whole genome shotgun (WGS) entry which is preliminary data.</text>
</comment>
<dbReference type="EMBL" id="QSTD01000005">
    <property type="protein sequence ID" value="RGM29412.1"/>
    <property type="molecule type" value="Genomic_DNA"/>
</dbReference>
<evidence type="ECO:0000256" key="2">
    <source>
        <dbReference type="SAM" id="SignalP"/>
    </source>
</evidence>
<reference evidence="3 8" key="3">
    <citation type="submission" date="2020-03" db="EMBL/GenBank/DDBJ databases">
        <title>Comparative genetics of Staphylococcus warneri persistents from caprine mastitis.</title>
        <authorList>
            <person name="Franca C.A."/>
            <person name="Rosa D.S."/>
            <person name="Silva A."/>
            <person name="Rodrigues D.L.N."/>
            <person name="Santos R.G."/>
            <person name="Castillo R.E.H."/>
            <person name="Moreira M.A.S."/>
            <person name="Lima M.C."/>
            <person name="Gouveia G.V."/>
            <person name="Gouveia J.J.S."/>
            <person name="Souza R.F.S."/>
            <person name="Bertram B."/>
            <person name="Azevedo V."/>
            <person name="Costa M."/>
        </authorList>
    </citation>
    <scope>NUCLEOTIDE SEQUENCE [LARGE SCALE GENOMIC DNA]</scope>
    <source>
        <strain evidence="3 8">Cap 9.2</strain>
    </source>
</reference>
<evidence type="ECO:0000313" key="6">
    <source>
        <dbReference type="Proteomes" id="UP000261016"/>
    </source>
</evidence>